<evidence type="ECO:0000313" key="3">
    <source>
        <dbReference type="Proteomes" id="UP000032900"/>
    </source>
</evidence>
<keyword evidence="3" id="KW-1185">Reference proteome</keyword>
<reference evidence="2 3" key="1">
    <citation type="journal article" date="2015" name="Microbes Environ.">
        <title>Distribution and evolution of nitrogen fixation genes in the phylum bacteroidetes.</title>
        <authorList>
            <person name="Inoue J."/>
            <person name="Oshima K."/>
            <person name="Suda W."/>
            <person name="Sakamoto M."/>
            <person name="Iino T."/>
            <person name="Noda S."/>
            <person name="Hongoh Y."/>
            <person name="Hattori M."/>
            <person name="Ohkuma M."/>
        </authorList>
    </citation>
    <scope>NUCLEOTIDE SEQUENCE [LARGE SCALE GENOMIC DNA]</scope>
    <source>
        <strain evidence="2">JCM 15548</strain>
    </source>
</reference>
<dbReference type="SUPFAM" id="SSF47413">
    <property type="entry name" value="lambda repressor-like DNA-binding domains"/>
    <property type="match status" value="1"/>
</dbReference>
<dbReference type="Gene3D" id="1.10.260.40">
    <property type="entry name" value="lambda repressor-like DNA-binding domains"/>
    <property type="match status" value="1"/>
</dbReference>
<evidence type="ECO:0000313" key="2">
    <source>
        <dbReference type="EMBL" id="GAO30416.1"/>
    </source>
</evidence>
<dbReference type="PROSITE" id="PS50943">
    <property type="entry name" value="HTH_CROC1"/>
    <property type="match status" value="1"/>
</dbReference>
<dbReference type="GO" id="GO:0003677">
    <property type="term" value="F:DNA binding"/>
    <property type="evidence" value="ECO:0007669"/>
    <property type="project" value="InterPro"/>
</dbReference>
<feature type="domain" description="HTH cro/C1-type" evidence="1">
    <location>
        <begin position="42"/>
        <end position="96"/>
    </location>
</feature>
<dbReference type="OrthoDB" id="680449at2"/>
<protein>
    <recommendedName>
        <fullName evidence="1">HTH cro/C1-type domain-containing protein</fullName>
    </recommendedName>
</protein>
<sequence length="107" mass="12433">MSTKSKIEQIKEGFGNLSKSLSQKDKFDNDARVLMFRFLEIVDEERNQRNWSRKELAESIGVSASFMSQLYNGDKLINFTQLAKLQDALGLSFNVEKAIYPIQQRYF</sequence>
<dbReference type="InterPro" id="IPR010982">
    <property type="entry name" value="Lambda_DNA-bd_dom_sf"/>
</dbReference>
<dbReference type="AlphaFoldDB" id="A0A0E9LZ71"/>
<dbReference type="RefSeq" id="WP_062125398.1">
    <property type="nucleotide sequence ID" value="NZ_BAZW01000023.1"/>
</dbReference>
<dbReference type="Proteomes" id="UP000032900">
    <property type="component" value="Unassembled WGS sequence"/>
</dbReference>
<organism evidence="2 3">
    <name type="scientific">Geofilum rubicundum JCM 15548</name>
    <dbReference type="NCBI Taxonomy" id="1236989"/>
    <lineage>
        <taxon>Bacteria</taxon>
        <taxon>Pseudomonadati</taxon>
        <taxon>Bacteroidota</taxon>
        <taxon>Bacteroidia</taxon>
        <taxon>Marinilabiliales</taxon>
        <taxon>Marinilabiliaceae</taxon>
        <taxon>Geofilum</taxon>
    </lineage>
</organism>
<dbReference type="STRING" id="1236989.JCM15548_12684"/>
<dbReference type="Pfam" id="PF01381">
    <property type="entry name" value="HTH_3"/>
    <property type="match status" value="1"/>
</dbReference>
<dbReference type="CDD" id="cd00093">
    <property type="entry name" value="HTH_XRE"/>
    <property type="match status" value="1"/>
</dbReference>
<comment type="caution">
    <text evidence="2">The sequence shown here is derived from an EMBL/GenBank/DDBJ whole genome shotgun (WGS) entry which is preliminary data.</text>
</comment>
<evidence type="ECO:0000259" key="1">
    <source>
        <dbReference type="PROSITE" id="PS50943"/>
    </source>
</evidence>
<proteinExistence type="predicted"/>
<dbReference type="InterPro" id="IPR001387">
    <property type="entry name" value="Cro/C1-type_HTH"/>
</dbReference>
<dbReference type="SMART" id="SM00530">
    <property type="entry name" value="HTH_XRE"/>
    <property type="match status" value="1"/>
</dbReference>
<name>A0A0E9LZ71_9BACT</name>
<dbReference type="EMBL" id="BAZW01000023">
    <property type="protein sequence ID" value="GAO30416.1"/>
    <property type="molecule type" value="Genomic_DNA"/>
</dbReference>
<accession>A0A0E9LZ71</accession>
<gene>
    <name evidence="2" type="ORF">JCM15548_12684</name>
</gene>